<comment type="caution">
    <text evidence="2">The sequence shown here is derived from an EMBL/GenBank/DDBJ whole genome shotgun (WGS) entry which is preliminary data.</text>
</comment>
<evidence type="ECO:0000313" key="2">
    <source>
        <dbReference type="EMBL" id="MDH1438369.1"/>
    </source>
</evidence>
<evidence type="ECO:0000259" key="1">
    <source>
        <dbReference type="PROSITE" id="PS51186"/>
    </source>
</evidence>
<feature type="domain" description="N-acetyltransferase" evidence="1">
    <location>
        <begin position="1"/>
        <end position="110"/>
    </location>
</feature>
<sequence length="110" mass="12404">MFLEADGKILGCIGLTEDVDSIEIGSFAILPMHQNSGYGKKLLNFAEVFAKQKQHIARLNMLVLNVRKELLAYYARHGYHDTHKTESYPLDANLGQPLINLHLVLLSKQI</sequence>
<organism evidence="2 3">
    <name type="scientific">Acinetobacter johnsonii</name>
    <dbReference type="NCBI Taxonomy" id="40214"/>
    <lineage>
        <taxon>Bacteria</taxon>
        <taxon>Pseudomonadati</taxon>
        <taxon>Pseudomonadota</taxon>
        <taxon>Gammaproteobacteria</taxon>
        <taxon>Moraxellales</taxon>
        <taxon>Moraxellaceae</taxon>
        <taxon>Acinetobacter</taxon>
    </lineage>
</organism>
<dbReference type="Pfam" id="PF00583">
    <property type="entry name" value="Acetyltransf_1"/>
    <property type="match status" value="1"/>
</dbReference>
<dbReference type="RefSeq" id="WP_279735911.1">
    <property type="nucleotide sequence ID" value="NZ_JAOCEJ010000038.1"/>
</dbReference>
<dbReference type="InterPro" id="IPR000182">
    <property type="entry name" value="GNAT_dom"/>
</dbReference>
<dbReference type="Gene3D" id="3.40.630.30">
    <property type="match status" value="1"/>
</dbReference>
<protein>
    <submittedName>
        <fullName evidence="2">GNAT family N-acetyltransferase</fullName>
    </submittedName>
</protein>
<dbReference type="InterPro" id="IPR016181">
    <property type="entry name" value="Acyl_CoA_acyltransferase"/>
</dbReference>
<dbReference type="AlphaFoldDB" id="A0AA42U1L8"/>
<dbReference type="EMBL" id="JAOCIL010000001">
    <property type="protein sequence ID" value="MDH1438369.1"/>
    <property type="molecule type" value="Genomic_DNA"/>
</dbReference>
<accession>A0AA42U1L8</accession>
<evidence type="ECO:0000313" key="3">
    <source>
        <dbReference type="Proteomes" id="UP001161567"/>
    </source>
</evidence>
<dbReference type="Proteomes" id="UP001161567">
    <property type="component" value="Unassembled WGS sequence"/>
</dbReference>
<proteinExistence type="predicted"/>
<dbReference type="CDD" id="cd04301">
    <property type="entry name" value="NAT_SF"/>
    <property type="match status" value="1"/>
</dbReference>
<reference evidence="2" key="1">
    <citation type="submission" date="2022-09" db="EMBL/GenBank/DDBJ databases">
        <title>Intensive care unit water sources are persistently colonized with multi-drug resistant bacteria and are the site of extensive horizontal gene transfer of antibiotic resistance genes.</title>
        <authorList>
            <person name="Diorio-Toth L."/>
        </authorList>
    </citation>
    <scope>NUCLEOTIDE SEQUENCE</scope>
    <source>
        <strain evidence="2">GD03725</strain>
    </source>
</reference>
<name>A0AA42U1L8_ACIJO</name>
<dbReference type="PROSITE" id="PS51186">
    <property type="entry name" value="GNAT"/>
    <property type="match status" value="1"/>
</dbReference>
<gene>
    <name evidence="2" type="ORF">N5I27_08235</name>
</gene>
<dbReference type="GO" id="GO:0016747">
    <property type="term" value="F:acyltransferase activity, transferring groups other than amino-acyl groups"/>
    <property type="evidence" value="ECO:0007669"/>
    <property type="project" value="InterPro"/>
</dbReference>
<dbReference type="SUPFAM" id="SSF55729">
    <property type="entry name" value="Acyl-CoA N-acyltransferases (Nat)"/>
    <property type="match status" value="1"/>
</dbReference>